<evidence type="ECO:0000313" key="1">
    <source>
        <dbReference type="EMBL" id="ABX13058.1"/>
    </source>
</evidence>
<gene>
    <name evidence="1" type="ordered locus">Nmar_1162</name>
</gene>
<dbReference type="HOGENOM" id="CLU_1965637_0_0_2"/>
<protein>
    <recommendedName>
        <fullName evidence="3">GIY-YIG domain-containing protein</fullName>
    </recommendedName>
</protein>
<reference evidence="1 2" key="1">
    <citation type="journal article" date="2010" name="Proc. Natl. Acad. Sci. U.S.A.">
        <title>Nitrosopumilus maritimus genome reveals unique mechanisms for nitrification and autotrophy in globally distributed marine crenarchaea.</title>
        <authorList>
            <person name="Walker C.B."/>
            <person name="de la Torre J.R."/>
            <person name="Klotz M.G."/>
            <person name="Urakawa H."/>
            <person name="Pinel N."/>
            <person name="Arp D.J."/>
            <person name="Brochier-Armanet C."/>
            <person name="Chain P.S."/>
            <person name="Chan P.P."/>
            <person name="Gollabgir A."/>
            <person name="Hemp J."/>
            <person name="Hugler M."/>
            <person name="Karr E.A."/>
            <person name="Konneke M."/>
            <person name="Shin M."/>
            <person name="Lawton T.J."/>
            <person name="Lowe T."/>
            <person name="Martens-Habbena W."/>
            <person name="Sayavedra-Soto L.A."/>
            <person name="Lang D."/>
            <person name="Sievert S.M."/>
            <person name="Rosenzweig A.C."/>
            <person name="Manning G."/>
            <person name="Stahl D.A."/>
        </authorList>
    </citation>
    <scope>NUCLEOTIDE SEQUENCE [LARGE SCALE GENOMIC DNA]</scope>
    <source>
        <strain evidence="1 2">SCM1</strain>
    </source>
</reference>
<dbReference type="Proteomes" id="UP000000792">
    <property type="component" value="Chromosome"/>
</dbReference>
<dbReference type="RefSeq" id="WP_012215545.1">
    <property type="nucleotide sequence ID" value="NC_010085.1"/>
</dbReference>
<organism evidence="1 2">
    <name type="scientific">Nitrosopumilus maritimus (strain SCM1)</name>
    <dbReference type="NCBI Taxonomy" id="436308"/>
    <lineage>
        <taxon>Archaea</taxon>
        <taxon>Nitrososphaerota</taxon>
        <taxon>Nitrososphaeria</taxon>
        <taxon>Nitrosopumilales</taxon>
        <taxon>Nitrosopumilaceae</taxon>
        <taxon>Nitrosopumilus</taxon>
    </lineage>
</organism>
<name>A9A5Q3_NITMS</name>
<dbReference type="GeneID" id="5774671"/>
<accession>A9A5Q3</accession>
<proteinExistence type="predicted"/>
<dbReference type="EnsemblBacteria" id="ABX13058">
    <property type="protein sequence ID" value="ABX13058"/>
    <property type="gene ID" value="Nmar_1162"/>
</dbReference>
<keyword evidence="2" id="KW-1185">Reference proteome</keyword>
<evidence type="ECO:0000313" key="2">
    <source>
        <dbReference type="Proteomes" id="UP000000792"/>
    </source>
</evidence>
<evidence type="ECO:0008006" key="3">
    <source>
        <dbReference type="Google" id="ProtNLM"/>
    </source>
</evidence>
<dbReference type="KEGG" id="nmr:Nmar_1162"/>
<sequence length="127" mass="14646">MKLTWNGPITYSVGGKFTYPKYSGVYIIAKTIDGIKKAKYVGQVNIYERMKVHESNDESNSCVKKVMSNRDDIKVYYTEIKNETDRDNAEFTLYNFYGGSDKLCNENTPFGEYDYDISGPFLQEIEP</sequence>
<dbReference type="EMBL" id="CP000866">
    <property type="protein sequence ID" value="ABX13058.1"/>
    <property type="molecule type" value="Genomic_DNA"/>
</dbReference>
<dbReference type="AlphaFoldDB" id="A9A5Q3"/>
<dbReference type="InParanoid" id="A9A5Q3"/>